<organism evidence="2 3">
    <name type="scientific">Cotesia glomerata</name>
    <name type="common">Lepidopteran parasitic wasp</name>
    <name type="synonym">Apanteles glomeratus</name>
    <dbReference type="NCBI Taxonomy" id="32391"/>
    <lineage>
        <taxon>Eukaryota</taxon>
        <taxon>Metazoa</taxon>
        <taxon>Ecdysozoa</taxon>
        <taxon>Arthropoda</taxon>
        <taxon>Hexapoda</taxon>
        <taxon>Insecta</taxon>
        <taxon>Pterygota</taxon>
        <taxon>Neoptera</taxon>
        <taxon>Endopterygota</taxon>
        <taxon>Hymenoptera</taxon>
        <taxon>Apocrita</taxon>
        <taxon>Ichneumonoidea</taxon>
        <taxon>Braconidae</taxon>
        <taxon>Microgastrinae</taxon>
        <taxon>Cotesia</taxon>
    </lineage>
</organism>
<dbReference type="Proteomes" id="UP000826195">
    <property type="component" value="Unassembled WGS sequence"/>
</dbReference>
<accession>A0AAV7I0T3</accession>
<sequence>MKTDAPSPAASLKRIETVGTDCDTNYTTPLRELPTTPLAGNLNRIAPLAAFKEEIATQITTASQVNHEKIQEIKTVLAAENESLKKEISSLKERIITLELTHELSSLGENASQSTLNPSSGLANMLDEQIRKTTRETLDKLATKNNIIIKASTVS</sequence>
<gene>
    <name evidence="2" type="ORF">KQX54_013657</name>
</gene>
<feature type="coiled-coil region" evidence="1">
    <location>
        <begin position="67"/>
        <end position="101"/>
    </location>
</feature>
<evidence type="ECO:0000313" key="3">
    <source>
        <dbReference type="Proteomes" id="UP000826195"/>
    </source>
</evidence>
<proteinExistence type="predicted"/>
<keyword evidence="1" id="KW-0175">Coiled coil</keyword>
<evidence type="ECO:0000256" key="1">
    <source>
        <dbReference type="SAM" id="Coils"/>
    </source>
</evidence>
<evidence type="ECO:0000313" key="2">
    <source>
        <dbReference type="EMBL" id="KAH0540160.1"/>
    </source>
</evidence>
<dbReference type="AlphaFoldDB" id="A0AAV7I0T3"/>
<keyword evidence="3" id="KW-1185">Reference proteome</keyword>
<reference evidence="2 3" key="1">
    <citation type="journal article" date="2021" name="J. Hered.">
        <title>A chromosome-level genome assembly of the parasitoid wasp, Cotesia glomerata (Hymenoptera: Braconidae).</title>
        <authorList>
            <person name="Pinto B.J."/>
            <person name="Weis J.J."/>
            <person name="Gamble T."/>
            <person name="Ode P.J."/>
            <person name="Paul R."/>
            <person name="Zaspel J.M."/>
        </authorList>
    </citation>
    <scope>NUCLEOTIDE SEQUENCE [LARGE SCALE GENOMIC DNA]</scope>
    <source>
        <strain evidence="2">CgM1</strain>
    </source>
</reference>
<protein>
    <submittedName>
        <fullName evidence="2">Uncharacterized protein</fullName>
    </submittedName>
</protein>
<dbReference type="EMBL" id="JAHXZJ010002609">
    <property type="protein sequence ID" value="KAH0540160.1"/>
    <property type="molecule type" value="Genomic_DNA"/>
</dbReference>
<comment type="caution">
    <text evidence="2">The sequence shown here is derived from an EMBL/GenBank/DDBJ whole genome shotgun (WGS) entry which is preliminary data.</text>
</comment>
<name>A0AAV7I0T3_COTGL</name>